<dbReference type="InterPro" id="IPR002347">
    <property type="entry name" value="SDR_fam"/>
</dbReference>
<keyword evidence="3" id="KW-0560">Oxidoreductase</keyword>
<evidence type="ECO:0000256" key="1">
    <source>
        <dbReference type="ARBA" id="ARBA00006484"/>
    </source>
</evidence>
<proteinExistence type="inferred from homology"/>
<organism evidence="4 5">
    <name type="scientific">Extremus antarcticus</name>
    <dbReference type="NCBI Taxonomy" id="702011"/>
    <lineage>
        <taxon>Eukaryota</taxon>
        <taxon>Fungi</taxon>
        <taxon>Dikarya</taxon>
        <taxon>Ascomycota</taxon>
        <taxon>Pezizomycotina</taxon>
        <taxon>Dothideomycetes</taxon>
        <taxon>Dothideomycetidae</taxon>
        <taxon>Mycosphaerellales</taxon>
        <taxon>Extremaceae</taxon>
        <taxon>Extremus</taxon>
    </lineage>
</organism>
<dbReference type="SUPFAM" id="SSF51735">
    <property type="entry name" value="NAD(P)-binding Rossmann-fold domains"/>
    <property type="match status" value="1"/>
</dbReference>
<dbReference type="PRINTS" id="PR00081">
    <property type="entry name" value="GDHRDH"/>
</dbReference>
<dbReference type="AlphaFoldDB" id="A0AAJ0D467"/>
<keyword evidence="5" id="KW-1185">Reference proteome</keyword>
<evidence type="ECO:0000313" key="4">
    <source>
        <dbReference type="EMBL" id="KAK3045443.1"/>
    </source>
</evidence>
<dbReference type="PANTHER" id="PTHR24320">
    <property type="entry name" value="RETINOL DEHYDROGENASE"/>
    <property type="match status" value="1"/>
</dbReference>
<dbReference type="PANTHER" id="PTHR24320:SF252">
    <property type="entry name" value="DEHYDROGENASE_REDUCTASE FAMILY PROTEIN, PUTATIVE (AFU_ORTHOLOGUE AFUA_3G08550)-RELATED"/>
    <property type="match status" value="1"/>
</dbReference>
<dbReference type="EMBL" id="JAWDJX010000249">
    <property type="protein sequence ID" value="KAK3045443.1"/>
    <property type="molecule type" value="Genomic_DNA"/>
</dbReference>
<name>A0AAJ0D467_9PEZI</name>
<sequence length="352" mass="38281">MKPNVLPFIREKWNGVPEPTQSFDSKIVLITGANVGLGFKAAAKFAVHGAHQVILGVRNVSKGNTAKKQIDALITQFTTGQHCKIDVWELDMNSFNSIQLFAQRAKKELPRLDVVVLNAGVSPKDYIVESEGWESILQVNVLGTALLGLLLLPKLEASSAENDLTHLVVVTSEAHRWLEDKDFPDTKLYNGNLLAAVNARPEDGKAWDGMLQNARSKLFAMYITQALADLAAKKGGAPDTMVTSVCPGACKSDLTRSFKDAGIGYTLGLKLFDLLFNKTTEQGARVYVNAASVGQEGHGAWWKTTALTTPGDFVTSEKGQKMQKQVWGEILQALKAEVSKTEGLMEGAVWPV</sequence>
<dbReference type="Proteomes" id="UP001271007">
    <property type="component" value="Unassembled WGS sequence"/>
</dbReference>
<keyword evidence="2" id="KW-0521">NADP</keyword>
<dbReference type="InterPro" id="IPR036291">
    <property type="entry name" value="NAD(P)-bd_dom_sf"/>
</dbReference>
<evidence type="ECO:0000256" key="2">
    <source>
        <dbReference type="ARBA" id="ARBA00022857"/>
    </source>
</evidence>
<dbReference type="Gene3D" id="3.40.50.720">
    <property type="entry name" value="NAD(P)-binding Rossmann-like Domain"/>
    <property type="match status" value="1"/>
</dbReference>
<dbReference type="GO" id="GO:0016491">
    <property type="term" value="F:oxidoreductase activity"/>
    <property type="evidence" value="ECO:0007669"/>
    <property type="project" value="UniProtKB-KW"/>
</dbReference>
<gene>
    <name evidence="4" type="ORF">LTR09_012962</name>
</gene>
<comment type="similarity">
    <text evidence="1">Belongs to the short-chain dehydrogenases/reductases (SDR) family.</text>
</comment>
<dbReference type="Pfam" id="PF00106">
    <property type="entry name" value="adh_short"/>
    <property type="match status" value="1"/>
</dbReference>
<reference evidence="4" key="1">
    <citation type="submission" date="2023-04" db="EMBL/GenBank/DDBJ databases">
        <title>Black Yeasts Isolated from many extreme environments.</title>
        <authorList>
            <person name="Coleine C."/>
            <person name="Stajich J.E."/>
            <person name="Selbmann L."/>
        </authorList>
    </citation>
    <scope>NUCLEOTIDE SEQUENCE</scope>
    <source>
        <strain evidence="4">CCFEE 5312</strain>
    </source>
</reference>
<evidence type="ECO:0000256" key="3">
    <source>
        <dbReference type="ARBA" id="ARBA00023002"/>
    </source>
</evidence>
<accession>A0AAJ0D467</accession>
<comment type="caution">
    <text evidence="4">The sequence shown here is derived from an EMBL/GenBank/DDBJ whole genome shotgun (WGS) entry which is preliminary data.</text>
</comment>
<evidence type="ECO:0000313" key="5">
    <source>
        <dbReference type="Proteomes" id="UP001271007"/>
    </source>
</evidence>
<evidence type="ECO:0008006" key="6">
    <source>
        <dbReference type="Google" id="ProtNLM"/>
    </source>
</evidence>
<protein>
    <recommendedName>
        <fullName evidence="6">NAD(P)-binding protein</fullName>
    </recommendedName>
</protein>